<dbReference type="HAMAP" id="MF_01987">
    <property type="entry name" value="Ribokinase"/>
    <property type="match status" value="1"/>
</dbReference>
<evidence type="ECO:0000256" key="5">
    <source>
        <dbReference type="ARBA" id="ARBA00022840"/>
    </source>
</evidence>
<dbReference type="UniPathway" id="UPA00916">
    <property type="reaction ID" value="UER00889"/>
</dbReference>
<dbReference type="GO" id="GO:0005524">
    <property type="term" value="F:ATP binding"/>
    <property type="evidence" value="ECO:0007669"/>
    <property type="project" value="UniProtKB-UniRule"/>
</dbReference>
<comment type="catalytic activity">
    <reaction evidence="9">
        <text>D-ribose + ATP = D-ribose 5-phosphate + ADP + H(+)</text>
        <dbReference type="Rhea" id="RHEA:13697"/>
        <dbReference type="ChEBI" id="CHEBI:15378"/>
        <dbReference type="ChEBI" id="CHEBI:30616"/>
        <dbReference type="ChEBI" id="CHEBI:47013"/>
        <dbReference type="ChEBI" id="CHEBI:78346"/>
        <dbReference type="ChEBI" id="CHEBI:456216"/>
        <dbReference type="EC" id="2.7.1.15"/>
    </reaction>
</comment>
<dbReference type="Proteomes" id="UP000192656">
    <property type="component" value="Unassembled WGS sequence"/>
</dbReference>
<dbReference type="InterPro" id="IPR011877">
    <property type="entry name" value="Ribokinase"/>
</dbReference>
<organism evidence="11 12">
    <name type="scientific">Fulvimarina manganoxydans</name>
    <dbReference type="NCBI Taxonomy" id="937218"/>
    <lineage>
        <taxon>Bacteria</taxon>
        <taxon>Pseudomonadati</taxon>
        <taxon>Pseudomonadota</taxon>
        <taxon>Alphaproteobacteria</taxon>
        <taxon>Hyphomicrobiales</taxon>
        <taxon>Aurantimonadaceae</taxon>
        <taxon>Fulvimarina</taxon>
    </lineage>
</organism>
<feature type="binding site" evidence="9">
    <location>
        <begin position="38"/>
        <end position="42"/>
    </location>
    <ligand>
        <name>substrate</name>
    </ligand>
</feature>
<comment type="subunit">
    <text evidence="9">Homodimer.</text>
</comment>
<dbReference type="EC" id="2.7.1.15" evidence="9"/>
<feature type="active site" description="Proton acceptor" evidence="9">
    <location>
        <position position="245"/>
    </location>
</feature>
<dbReference type="PANTHER" id="PTHR10584:SF166">
    <property type="entry name" value="RIBOKINASE"/>
    <property type="match status" value="1"/>
</dbReference>
<dbReference type="InterPro" id="IPR002139">
    <property type="entry name" value="Ribo/fructo_kinase"/>
</dbReference>
<sequence length="303" mass="31242">MVVHVIGNVGIDETFAIEALPMPGESILGRSLMRDLGGKAANQAVVLTRAGCPVRFVSACGRDERGADILKMLTAEGCETGDVLLRDVASDISVIFSLPGGENCLVTTTSAVETIDEAAVIEALGSSRCGDWLVLQGNLTIAATGTAIAIAREKGLATAFNPSPIKPGFEALFGNCELVIVNESEAEAFTGQSRQVAARAIVETGARNAVVTLGDKGCVLFRHDGETLEAAPAPATVVDTTGAGDSFAAMLLAARLRRKEFDIPCLTAAARGAALTIGRLGCRPAFPTRAEIAEILDAAASCA</sequence>
<dbReference type="InterPro" id="IPR011611">
    <property type="entry name" value="PfkB_dom"/>
</dbReference>
<feature type="binding site" evidence="9">
    <location>
        <position position="239"/>
    </location>
    <ligand>
        <name>K(+)</name>
        <dbReference type="ChEBI" id="CHEBI:29103"/>
    </ligand>
</feature>
<feature type="binding site" evidence="9">
    <location>
        <position position="276"/>
    </location>
    <ligand>
        <name>K(+)</name>
        <dbReference type="ChEBI" id="CHEBI:29103"/>
    </ligand>
</feature>
<comment type="pathway">
    <text evidence="9">Carbohydrate metabolism; D-ribose degradation; D-ribose 5-phosphate from beta-D-ribopyranose: step 2/2.</text>
</comment>
<gene>
    <name evidence="9" type="primary">rbsK</name>
    <name evidence="11" type="ORF">SAMN06297251_1319</name>
</gene>
<dbReference type="Pfam" id="PF00294">
    <property type="entry name" value="PfkB"/>
    <property type="match status" value="1"/>
</dbReference>
<comment type="function">
    <text evidence="9">Catalyzes the phosphorylation of ribose at O-5 in a reaction requiring ATP and magnesium. The resulting D-ribose-5-phosphate can then be used either for sythesis of nucleotides, histidine, and tryptophan, or as a component of the pentose phosphate pathway.</text>
</comment>
<feature type="binding site" evidence="9">
    <location>
        <position position="279"/>
    </location>
    <ligand>
        <name>K(+)</name>
        <dbReference type="ChEBI" id="CHEBI:29103"/>
    </ligand>
</feature>
<dbReference type="GO" id="GO:0019303">
    <property type="term" value="P:D-ribose catabolic process"/>
    <property type="evidence" value="ECO:0007669"/>
    <property type="project" value="UniProtKB-UniRule"/>
</dbReference>
<evidence type="ECO:0000256" key="6">
    <source>
        <dbReference type="ARBA" id="ARBA00022842"/>
    </source>
</evidence>
<dbReference type="OrthoDB" id="9775849at2"/>
<feature type="binding site" evidence="9">
    <location>
        <begin position="10"/>
        <end position="12"/>
    </location>
    <ligand>
        <name>substrate</name>
    </ligand>
</feature>
<dbReference type="STRING" id="937218.SAMN06297251_1319"/>
<feature type="binding site" evidence="9">
    <location>
        <position position="182"/>
    </location>
    <ligand>
        <name>ATP</name>
        <dbReference type="ChEBI" id="CHEBI:30616"/>
    </ligand>
</feature>
<keyword evidence="9" id="KW-0963">Cytoplasm</keyword>
<dbReference type="EMBL" id="FWXR01000031">
    <property type="protein sequence ID" value="SMD12061.1"/>
    <property type="molecule type" value="Genomic_DNA"/>
</dbReference>
<dbReference type="Gene3D" id="3.40.1190.20">
    <property type="match status" value="1"/>
</dbReference>
<protein>
    <recommendedName>
        <fullName evidence="9">Ribokinase</fullName>
        <shortName evidence="9">RK</shortName>
        <ecNumber evidence="9">2.7.1.15</ecNumber>
    </recommendedName>
</protein>
<evidence type="ECO:0000256" key="1">
    <source>
        <dbReference type="ARBA" id="ARBA00022679"/>
    </source>
</evidence>
<dbReference type="RefSeq" id="WP_139798530.1">
    <property type="nucleotide sequence ID" value="NZ_FWXR01000031.1"/>
</dbReference>
<feature type="domain" description="Carbohydrate kinase PfkB" evidence="10">
    <location>
        <begin position="6"/>
        <end position="288"/>
    </location>
</feature>
<comment type="cofactor">
    <cofactor evidence="9">
        <name>Mg(2+)</name>
        <dbReference type="ChEBI" id="CHEBI:18420"/>
    </cofactor>
    <text evidence="9">Requires a divalent cation, most likely magnesium in vivo, as an electrophilic catalyst to aid phosphoryl group transfer. It is the chelate of the metal and the nucleotide that is the actual substrate.</text>
</comment>
<feature type="binding site" evidence="9">
    <location>
        <position position="241"/>
    </location>
    <ligand>
        <name>K(+)</name>
        <dbReference type="ChEBI" id="CHEBI:29103"/>
    </ligand>
</feature>
<evidence type="ECO:0000256" key="9">
    <source>
        <dbReference type="HAMAP-Rule" id="MF_01987"/>
    </source>
</evidence>
<name>A0A1W2EQU7_9HYPH</name>
<keyword evidence="1 9" id="KW-0808">Transferase</keyword>
<keyword evidence="12" id="KW-1185">Reference proteome</keyword>
<evidence type="ECO:0000256" key="8">
    <source>
        <dbReference type="ARBA" id="ARBA00023277"/>
    </source>
</evidence>
<evidence type="ECO:0000313" key="12">
    <source>
        <dbReference type="Proteomes" id="UP000192656"/>
    </source>
</evidence>
<dbReference type="GO" id="GO:0004747">
    <property type="term" value="F:ribokinase activity"/>
    <property type="evidence" value="ECO:0007669"/>
    <property type="project" value="UniProtKB-UniRule"/>
</dbReference>
<evidence type="ECO:0000256" key="3">
    <source>
        <dbReference type="ARBA" id="ARBA00022741"/>
    </source>
</evidence>
<feature type="binding site" evidence="9">
    <location>
        <position position="245"/>
    </location>
    <ligand>
        <name>substrate</name>
    </ligand>
</feature>
<feature type="binding site" evidence="9">
    <location>
        <begin position="212"/>
        <end position="217"/>
    </location>
    <ligand>
        <name>ATP</name>
        <dbReference type="ChEBI" id="CHEBI:30616"/>
    </ligand>
</feature>
<dbReference type="PANTHER" id="PTHR10584">
    <property type="entry name" value="SUGAR KINASE"/>
    <property type="match status" value="1"/>
</dbReference>
<keyword evidence="5 9" id="KW-0067">ATP-binding</keyword>
<dbReference type="PRINTS" id="PR00990">
    <property type="entry name" value="RIBOKINASE"/>
</dbReference>
<keyword evidence="7 9" id="KW-0630">Potassium</keyword>
<feature type="binding site" evidence="9">
    <location>
        <begin position="244"/>
        <end position="245"/>
    </location>
    <ligand>
        <name>ATP</name>
        <dbReference type="ChEBI" id="CHEBI:30616"/>
    </ligand>
</feature>
<evidence type="ECO:0000259" key="10">
    <source>
        <dbReference type="Pfam" id="PF00294"/>
    </source>
</evidence>
<comment type="activity regulation">
    <text evidence="9">Activated by a monovalent cation that binds near, but not in, the active site. The most likely occupant of the site in vivo is potassium. Ion binding induces a conformational change that may alter substrate affinity.</text>
</comment>
<keyword evidence="4 9" id="KW-0418">Kinase</keyword>
<proteinExistence type="inferred from homology"/>
<dbReference type="SUPFAM" id="SSF53613">
    <property type="entry name" value="Ribokinase-like"/>
    <property type="match status" value="1"/>
</dbReference>
<dbReference type="GO" id="GO:0046872">
    <property type="term" value="F:metal ion binding"/>
    <property type="evidence" value="ECO:0007669"/>
    <property type="project" value="UniProtKB-KW"/>
</dbReference>
<dbReference type="GO" id="GO:0005737">
    <property type="term" value="C:cytoplasm"/>
    <property type="evidence" value="ECO:0007669"/>
    <property type="project" value="UniProtKB-SubCell"/>
</dbReference>
<reference evidence="11 12" key="1">
    <citation type="submission" date="2017-04" db="EMBL/GenBank/DDBJ databases">
        <authorList>
            <person name="Afonso C.L."/>
            <person name="Miller P.J."/>
            <person name="Scott M.A."/>
            <person name="Spackman E."/>
            <person name="Goraichik I."/>
            <person name="Dimitrov K.M."/>
            <person name="Suarez D.L."/>
            <person name="Swayne D.E."/>
        </authorList>
    </citation>
    <scope>NUCLEOTIDE SEQUENCE [LARGE SCALE GENOMIC DNA]</scope>
    <source>
        <strain evidence="11 12">CGMCC 1.10972</strain>
    </source>
</reference>
<comment type="similarity">
    <text evidence="9">Belongs to the carbohydrate kinase PfkB family. Ribokinase subfamily.</text>
</comment>
<keyword evidence="2 9" id="KW-0479">Metal-binding</keyword>
<comment type="caution">
    <text evidence="9">Lacks conserved residue(s) required for the propagation of feature annotation.</text>
</comment>
<keyword evidence="3 9" id="KW-0547">Nucleotide-binding</keyword>
<keyword evidence="8 9" id="KW-0119">Carbohydrate metabolism</keyword>
<accession>A0A1W2EQU7</accession>
<comment type="subcellular location">
    <subcellularLocation>
        <location evidence="9">Cytoplasm</location>
    </subcellularLocation>
</comment>
<dbReference type="InterPro" id="IPR029056">
    <property type="entry name" value="Ribokinase-like"/>
</dbReference>
<evidence type="ECO:0000256" key="4">
    <source>
        <dbReference type="ARBA" id="ARBA00022777"/>
    </source>
</evidence>
<evidence type="ECO:0000256" key="2">
    <source>
        <dbReference type="ARBA" id="ARBA00022723"/>
    </source>
</evidence>
<feature type="binding site" evidence="9">
    <location>
        <position position="281"/>
    </location>
    <ligand>
        <name>K(+)</name>
        <dbReference type="ChEBI" id="CHEBI:29103"/>
    </ligand>
</feature>
<evidence type="ECO:0000313" key="11">
    <source>
        <dbReference type="EMBL" id="SMD12061.1"/>
    </source>
</evidence>
<keyword evidence="6 9" id="KW-0460">Magnesium</keyword>
<evidence type="ECO:0000256" key="7">
    <source>
        <dbReference type="ARBA" id="ARBA00022958"/>
    </source>
</evidence>
<dbReference type="AlphaFoldDB" id="A0A1W2EQU7"/>